<reference evidence="3 4" key="1">
    <citation type="submission" date="2018-07" db="EMBL/GenBank/DDBJ databases">
        <title>Exploring interactions and the metabolic potential of the ultra-small soil bacteria Hylemonella gracilis.</title>
        <authorList>
            <person name="Tyc O."/>
            <person name="Kulkarni P."/>
            <person name="Gawehns F."/>
            <person name="Hundscheid M."/>
            <person name="Zweers H."/>
            <person name="Garbeva P."/>
        </authorList>
    </citation>
    <scope>NUCLEOTIDE SEQUENCE [LARGE SCALE GENOMIC DNA]</scope>
    <source>
        <strain evidence="3 4">NS1</strain>
    </source>
</reference>
<dbReference type="PANTHER" id="PTHR11895:SF172">
    <property type="entry name" value="GLUTAMYL-TRNA(GLN) AMIDOTRANSFERASE"/>
    <property type="match status" value="1"/>
</dbReference>
<dbReference type="InterPro" id="IPR000120">
    <property type="entry name" value="Amidase"/>
</dbReference>
<name>A0A4P6UE50_9BURK</name>
<dbReference type="Gene3D" id="3.90.1300.10">
    <property type="entry name" value="Amidase signature (AS) domain"/>
    <property type="match status" value="1"/>
</dbReference>
<dbReference type="OrthoDB" id="112488at2"/>
<evidence type="ECO:0000259" key="2">
    <source>
        <dbReference type="Pfam" id="PF01425"/>
    </source>
</evidence>
<dbReference type="GO" id="GO:0016787">
    <property type="term" value="F:hydrolase activity"/>
    <property type="evidence" value="ECO:0007669"/>
    <property type="project" value="UniProtKB-KW"/>
</dbReference>
<evidence type="ECO:0000313" key="4">
    <source>
        <dbReference type="Proteomes" id="UP000292939"/>
    </source>
</evidence>
<feature type="region of interest" description="Disordered" evidence="1">
    <location>
        <begin position="136"/>
        <end position="156"/>
    </location>
</feature>
<evidence type="ECO:0000256" key="1">
    <source>
        <dbReference type="SAM" id="MobiDB-lite"/>
    </source>
</evidence>
<proteinExistence type="predicted"/>
<sequence length="466" mass="49177">MTGTPLKTHELATAIAAGRLSATEALGQAIARIEATDARVNAFTARTFERARREAADVDTRRARGESLPPLAGVPYAVKNLFDIEGEVTLAGSKINRDDPPASADAVLVQRMRAAGAVLVGALNMDEYAYGFTTENSHHGPTRNPHDLSRSAGGSSGGSGAAVAAAQVNLSLGSDTNGSIRVPSSLCGVWGLKPTFGRLSRRGSYPFVHSIDHLGPFADSVEGLTLCYDTLQYPDPQDPGCHTRAVQAVLPTLVQGVAGLRIGVLGGYFEHLATAPARAAVLSAARALDARGEVLWPDAAEARAAAFIITASEGGSLHLEHLRQRADEVEPLSVDRFIAGALQPAAWTTRAQRFRRVYRDKVNELFAQWDVLLAPATPVAAPVLGTEWLDINGERLPCRPSLGLLTQPVSFAGCPVVAAPLWPGGEAGNLPIGVQIVAAPWREDLALRAAHVLQEAGVACLKETML</sequence>
<feature type="domain" description="Amidase" evidence="2">
    <location>
        <begin position="25"/>
        <end position="445"/>
    </location>
</feature>
<dbReference type="AlphaFoldDB" id="A0A4P6UE50"/>
<dbReference type="PANTHER" id="PTHR11895">
    <property type="entry name" value="TRANSAMIDASE"/>
    <property type="match status" value="1"/>
</dbReference>
<dbReference type="InterPro" id="IPR036928">
    <property type="entry name" value="AS_sf"/>
</dbReference>
<gene>
    <name evidence="3" type="ORF">DW355_00365</name>
</gene>
<dbReference type="SUPFAM" id="SSF75304">
    <property type="entry name" value="Amidase signature (AS) enzymes"/>
    <property type="match status" value="1"/>
</dbReference>
<accession>A0A4P6UE50</accession>
<dbReference type="EMBL" id="CP031395">
    <property type="protein sequence ID" value="QBK03428.1"/>
    <property type="molecule type" value="Genomic_DNA"/>
</dbReference>
<evidence type="ECO:0000313" key="3">
    <source>
        <dbReference type="EMBL" id="QBK03428.1"/>
    </source>
</evidence>
<protein>
    <submittedName>
        <fullName evidence="3">AtzE family amidohydrolase</fullName>
    </submittedName>
</protein>
<dbReference type="Proteomes" id="UP000292939">
    <property type="component" value="Chromosome"/>
</dbReference>
<dbReference type="InterPro" id="IPR023631">
    <property type="entry name" value="Amidase_dom"/>
</dbReference>
<organism evidence="3 4">
    <name type="scientific">Hylemonella gracilis</name>
    <dbReference type="NCBI Taxonomy" id="80880"/>
    <lineage>
        <taxon>Bacteria</taxon>
        <taxon>Pseudomonadati</taxon>
        <taxon>Pseudomonadota</taxon>
        <taxon>Betaproteobacteria</taxon>
        <taxon>Burkholderiales</taxon>
        <taxon>Comamonadaceae</taxon>
        <taxon>Hylemonella</taxon>
    </lineage>
</organism>
<dbReference type="NCBIfam" id="NF006631">
    <property type="entry name" value="PRK09201.1"/>
    <property type="match status" value="1"/>
</dbReference>
<dbReference type="KEGG" id="hgr:DW355_00365"/>
<dbReference type="InterPro" id="IPR014087">
    <property type="entry name" value="Carboxybiuret_hydro_AtzE"/>
</dbReference>
<dbReference type="Pfam" id="PF01425">
    <property type="entry name" value="Amidase"/>
    <property type="match status" value="1"/>
</dbReference>
<dbReference type="RefSeq" id="WP_131276860.1">
    <property type="nucleotide sequence ID" value="NZ_CP031395.1"/>
</dbReference>
<keyword evidence="3" id="KW-0378">Hydrolase</keyword>
<dbReference type="NCBIfam" id="TIGR02715">
    <property type="entry name" value="amido_AtzE"/>
    <property type="match status" value="1"/>
</dbReference>